<evidence type="ECO:0000313" key="2">
    <source>
        <dbReference type="Proteomes" id="UP001057452"/>
    </source>
</evidence>
<dbReference type="Proteomes" id="UP001057452">
    <property type="component" value="Chromosome 22"/>
</dbReference>
<reference evidence="1" key="1">
    <citation type="submission" date="2022-05" db="EMBL/GenBank/DDBJ databases">
        <title>Chromosome-level genome of Chaenocephalus aceratus.</title>
        <authorList>
            <person name="Park H."/>
        </authorList>
    </citation>
    <scope>NUCLEOTIDE SEQUENCE</scope>
    <source>
        <strain evidence="1">KU_202001</strain>
    </source>
</reference>
<organism evidence="1 2">
    <name type="scientific">Chaenocephalus aceratus</name>
    <name type="common">Blackfin icefish</name>
    <name type="synonym">Chaenichthys aceratus</name>
    <dbReference type="NCBI Taxonomy" id="36190"/>
    <lineage>
        <taxon>Eukaryota</taxon>
        <taxon>Metazoa</taxon>
        <taxon>Chordata</taxon>
        <taxon>Craniata</taxon>
        <taxon>Vertebrata</taxon>
        <taxon>Euteleostomi</taxon>
        <taxon>Actinopterygii</taxon>
        <taxon>Neopterygii</taxon>
        <taxon>Teleostei</taxon>
        <taxon>Neoteleostei</taxon>
        <taxon>Acanthomorphata</taxon>
        <taxon>Eupercaria</taxon>
        <taxon>Perciformes</taxon>
        <taxon>Notothenioidei</taxon>
        <taxon>Channichthyidae</taxon>
        <taxon>Chaenocephalus</taxon>
    </lineage>
</organism>
<proteinExistence type="predicted"/>
<keyword evidence="2" id="KW-1185">Reference proteome</keyword>
<comment type="caution">
    <text evidence="1">The sequence shown here is derived from an EMBL/GenBank/DDBJ whole genome shotgun (WGS) entry which is preliminary data.</text>
</comment>
<evidence type="ECO:0000313" key="1">
    <source>
        <dbReference type="EMBL" id="KAI4813099.1"/>
    </source>
</evidence>
<protein>
    <submittedName>
        <fullName evidence="1">Uncharacterized protein</fullName>
    </submittedName>
</protein>
<dbReference type="EMBL" id="CM043806">
    <property type="protein sequence ID" value="KAI4813099.1"/>
    <property type="molecule type" value="Genomic_DNA"/>
</dbReference>
<name>A0ACB9WHT8_CHAAC</name>
<sequence>MRYDGLQSVVETSWNRDHDDTASTRSGGTPGPSSGGHTSHSGDNSSEQVHLTPSPSLRVGGGEFDGSSVMAWTNSMASPSTGDDDDPDKEKKRNKKRGIFPKVATNIMRAWLFQHLTHPYPSEEQKKQLAQDTGLTILQVNNWRKPSSLRAPGGPSAGKYRPDTPSWNVQNPEGLSPPLS</sequence>
<accession>A0ACB9WHT8</accession>
<gene>
    <name evidence="1" type="ORF">KUCAC02_024447</name>
</gene>